<comment type="catalytic activity">
    <reaction evidence="17 19">
        <text>alpha-ribazole + adenosylcob(III)inamide-GDP = adenosylcob(III)alamin + GMP + H(+)</text>
        <dbReference type="Rhea" id="RHEA:16049"/>
        <dbReference type="ChEBI" id="CHEBI:10329"/>
        <dbReference type="ChEBI" id="CHEBI:15378"/>
        <dbReference type="ChEBI" id="CHEBI:18408"/>
        <dbReference type="ChEBI" id="CHEBI:58115"/>
        <dbReference type="ChEBI" id="CHEBI:60487"/>
        <dbReference type="EC" id="2.7.8.26"/>
    </reaction>
</comment>
<keyword evidence="13 19" id="KW-0472">Membrane</keyword>
<feature type="transmembrane region" description="Helical" evidence="19">
    <location>
        <begin position="62"/>
        <end position="80"/>
    </location>
</feature>
<dbReference type="InterPro" id="IPR003805">
    <property type="entry name" value="CobS"/>
</dbReference>
<dbReference type="PANTHER" id="PTHR34148">
    <property type="entry name" value="ADENOSYLCOBINAMIDE-GDP RIBAZOLETRANSFERASE"/>
    <property type="match status" value="1"/>
</dbReference>
<dbReference type="Pfam" id="PF02654">
    <property type="entry name" value="CobS"/>
    <property type="match status" value="1"/>
</dbReference>
<comment type="cofactor">
    <cofactor evidence="1 19">
        <name>Mg(2+)</name>
        <dbReference type="ChEBI" id="CHEBI:18420"/>
    </cofactor>
</comment>
<keyword evidence="12 19" id="KW-1133">Transmembrane helix</keyword>
<evidence type="ECO:0000256" key="14">
    <source>
        <dbReference type="ARBA" id="ARBA00025228"/>
    </source>
</evidence>
<comment type="function">
    <text evidence="14 19">Joins adenosylcobinamide-GDP and alpha-ribazole to generate adenosylcobalamin (Ado-cobalamin). Also synthesizes adenosylcobalamin 5'-phosphate from adenosylcobinamide-GDP and alpha-ribazole 5'-phosphate.</text>
</comment>
<dbReference type="GO" id="GO:0009236">
    <property type="term" value="P:cobalamin biosynthetic process"/>
    <property type="evidence" value="ECO:0007669"/>
    <property type="project" value="UniProtKB-UniRule"/>
</dbReference>
<dbReference type="AlphaFoldDB" id="A0A8G2DVZ3"/>
<evidence type="ECO:0000256" key="3">
    <source>
        <dbReference type="ARBA" id="ARBA00004663"/>
    </source>
</evidence>
<evidence type="ECO:0000256" key="15">
    <source>
        <dbReference type="ARBA" id="ARBA00032605"/>
    </source>
</evidence>
<evidence type="ECO:0000256" key="19">
    <source>
        <dbReference type="HAMAP-Rule" id="MF_00719"/>
    </source>
</evidence>
<evidence type="ECO:0000256" key="7">
    <source>
        <dbReference type="ARBA" id="ARBA00022475"/>
    </source>
</evidence>
<reference evidence="20 21" key="1">
    <citation type="submission" date="2019-02" db="EMBL/GenBank/DDBJ databases">
        <authorList>
            <person name="Feng G."/>
        </authorList>
    </citation>
    <scope>NUCLEOTIDE SEQUENCE [LARGE SCALE GENOMIC DNA]</scope>
    <source>
        <strain evidence="20 21">CCTCC AB 2011146</strain>
    </source>
</reference>
<comment type="subcellular location">
    <subcellularLocation>
        <location evidence="2 19">Cell membrane</location>
        <topology evidence="2 19">Multi-pass membrane protein</topology>
    </subcellularLocation>
</comment>
<evidence type="ECO:0000256" key="13">
    <source>
        <dbReference type="ARBA" id="ARBA00023136"/>
    </source>
</evidence>
<comment type="similarity">
    <text evidence="4 19">Belongs to the CobS family.</text>
</comment>
<evidence type="ECO:0000256" key="11">
    <source>
        <dbReference type="ARBA" id="ARBA00022842"/>
    </source>
</evidence>
<feature type="transmembrane region" description="Helical" evidence="19">
    <location>
        <begin position="100"/>
        <end position="122"/>
    </location>
</feature>
<accession>A0A8G2DVZ3</accession>
<evidence type="ECO:0000256" key="10">
    <source>
        <dbReference type="ARBA" id="ARBA00022692"/>
    </source>
</evidence>
<protein>
    <recommendedName>
        <fullName evidence="6 19">Adenosylcobinamide-GDP ribazoletransferase</fullName>
        <ecNumber evidence="5 19">2.7.8.26</ecNumber>
    </recommendedName>
    <alternativeName>
        <fullName evidence="16 19">Cobalamin synthase</fullName>
    </alternativeName>
    <alternativeName>
        <fullName evidence="15 19">Cobalamin-5'-phosphate synthase</fullName>
    </alternativeName>
</protein>
<evidence type="ECO:0000256" key="2">
    <source>
        <dbReference type="ARBA" id="ARBA00004651"/>
    </source>
</evidence>
<evidence type="ECO:0000256" key="16">
    <source>
        <dbReference type="ARBA" id="ARBA00032853"/>
    </source>
</evidence>
<dbReference type="PANTHER" id="PTHR34148:SF1">
    <property type="entry name" value="ADENOSYLCOBINAMIDE-GDP RIBAZOLETRANSFERASE"/>
    <property type="match status" value="1"/>
</dbReference>
<dbReference type="EC" id="2.7.8.26" evidence="5 19"/>
<keyword evidence="11 19" id="KW-0460">Magnesium</keyword>
<dbReference type="OrthoDB" id="9794626at2"/>
<keyword evidence="8 19" id="KW-0169">Cobalamin biosynthesis</keyword>
<sequence>MRGFIIALQFLTRLPMPTPLRTIVVDDAAFARSMRWFPAVGLVIGAAVAGAAWAGALVDHRLGTLAALIVWVGVTGALHLDGLADLADASGAAHKDRERLLAVLADPHVGSFGVVAIVLQLLSKLVLLDMLVDARAFGALVLVPFAARIGPLVWTWWLMPLHQGLAARFRSAIGAIDLAGWAAALAAAAWFTPALLVTPLLVLWWGRHVRRALGGISGDGHGAGIELIETGLLLSVAITGLWIHTT</sequence>
<name>A0A8G2DVZ3_9SPHN</name>
<dbReference type="RefSeq" id="WP_066653778.1">
    <property type="nucleotide sequence ID" value="NZ_SEOO01000012.1"/>
</dbReference>
<feature type="transmembrane region" description="Helical" evidence="19">
    <location>
        <begin position="227"/>
        <end position="245"/>
    </location>
</feature>
<comment type="catalytic activity">
    <reaction evidence="18 19">
        <text>alpha-ribazole 5'-phosphate + adenosylcob(III)inamide-GDP = adenosylcob(III)alamin 5'-phosphate + GMP + H(+)</text>
        <dbReference type="Rhea" id="RHEA:23560"/>
        <dbReference type="ChEBI" id="CHEBI:15378"/>
        <dbReference type="ChEBI" id="CHEBI:57918"/>
        <dbReference type="ChEBI" id="CHEBI:58115"/>
        <dbReference type="ChEBI" id="CHEBI:60487"/>
        <dbReference type="ChEBI" id="CHEBI:60493"/>
        <dbReference type="EC" id="2.7.8.26"/>
    </reaction>
</comment>
<feature type="transmembrane region" description="Helical" evidence="19">
    <location>
        <begin position="178"/>
        <end position="206"/>
    </location>
</feature>
<feature type="transmembrane region" description="Helical" evidence="19">
    <location>
        <begin position="38"/>
        <end position="55"/>
    </location>
</feature>
<proteinExistence type="inferred from homology"/>
<keyword evidence="9 19" id="KW-0808">Transferase</keyword>
<organism evidence="20 21">
    <name type="scientific">Sphingobium cupriresistens</name>
    <dbReference type="NCBI Taxonomy" id="1132417"/>
    <lineage>
        <taxon>Bacteria</taxon>
        <taxon>Pseudomonadati</taxon>
        <taxon>Pseudomonadota</taxon>
        <taxon>Alphaproteobacteria</taxon>
        <taxon>Sphingomonadales</taxon>
        <taxon>Sphingomonadaceae</taxon>
        <taxon>Sphingobium</taxon>
    </lineage>
</organism>
<dbReference type="GO" id="GO:0008818">
    <property type="term" value="F:cobalamin 5'-phosphate synthase activity"/>
    <property type="evidence" value="ECO:0007669"/>
    <property type="project" value="UniProtKB-UniRule"/>
</dbReference>
<comment type="caution">
    <text evidence="20">The sequence shown here is derived from an EMBL/GenBank/DDBJ whole genome shotgun (WGS) entry which is preliminary data.</text>
</comment>
<dbReference type="HAMAP" id="MF_00719">
    <property type="entry name" value="CobS"/>
    <property type="match status" value="1"/>
</dbReference>
<evidence type="ECO:0000256" key="4">
    <source>
        <dbReference type="ARBA" id="ARBA00010561"/>
    </source>
</evidence>
<comment type="pathway">
    <text evidence="3 19">Cofactor biosynthesis; adenosylcobalamin biosynthesis; adenosylcobalamin from cob(II)yrinate a,c-diamide: step 7/7.</text>
</comment>
<evidence type="ECO:0000256" key="12">
    <source>
        <dbReference type="ARBA" id="ARBA00022989"/>
    </source>
</evidence>
<keyword evidence="10 19" id="KW-0812">Transmembrane</keyword>
<evidence type="ECO:0000256" key="18">
    <source>
        <dbReference type="ARBA" id="ARBA00049504"/>
    </source>
</evidence>
<evidence type="ECO:0000313" key="21">
    <source>
        <dbReference type="Proteomes" id="UP000291572"/>
    </source>
</evidence>
<dbReference type="UniPathway" id="UPA00148">
    <property type="reaction ID" value="UER00238"/>
</dbReference>
<dbReference type="GO" id="GO:0005886">
    <property type="term" value="C:plasma membrane"/>
    <property type="evidence" value="ECO:0007669"/>
    <property type="project" value="UniProtKB-SubCell"/>
</dbReference>
<dbReference type="GO" id="GO:0051073">
    <property type="term" value="F:adenosylcobinamide-GDP ribazoletransferase activity"/>
    <property type="evidence" value="ECO:0007669"/>
    <property type="project" value="UniProtKB-UniRule"/>
</dbReference>
<dbReference type="EMBL" id="SEOO01000012">
    <property type="protein sequence ID" value="RYM11532.1"/>
    <property type="molecule type" value="Genomic_DNA"/>
</dbReference>
<evidence type="ECO:0000256" key="8">
    <source>
        <dbReference type="ARBA" id="ARBA00022573"/>
    </source>
</evidence>
<evidence type="ECO:0000313" key="20">
    <source>
        <dbReference type="EMBL" id="RYM11532.1"/>
    </source>
</evidence>
<gene>
    <name evidence="19" type="primary">cobS</name>
    <name evidence="20" type="ORF">EWH12_09220</name>
</gene>
<evidence type="ECO:0000256" key="17">
    <source>
        <dbReference type="ARBA" id="ARBA00048623"/>
    </source>
</evidence>
<keyword evidence="7 19" id="KW-1003">Cell membrane</keyword>
<feature type="transmembrane region" description="Helical" evidence="19">
    <location>
        <begin position="134"/>
        <end position="158"/>
    </location>
</feature>
<evidence type="ECO:0000256" key="6">
    <source>
        <dbReference type="ARBA" id="ARBA00015850"/>
    </source>
</evidence>
<dbReference type="Proteomes" id="UP000291572">
    <property type="component" value="Unassembled WGS sequence"/>
</dbReference>
<evidence type="ECO:0000256" key="5">
    <source>
        <dbReference type="ARBA" id="ARBA00013200"/>
    </source>
</evidence>
<evidence type="ECO:0000256" key="1">
    <source>
        <dbReference type="ARBA" id="ARBA00001946"/>
    </source>
</evidence>
<evidence type="ECO:0000256" key="9">
    <source>
        <dbReference type="ARBA" id="ARBA00022679"/>
    </source>
</evidence>